<sequence>MSIHPAHDAPWRPLRPRLPDASSGWRPPHTARITCLPVRPQPEATGPASLTLADRLLGRLADGSAMSVTELANAADTTTARAKHALRALREAGRIEIVGNSPARERRYRRTDSVARRAEFRGPIAPIAPKTPWR</sequence>
<evidence type="ECO:0000256" key="1">
    <source>
        <dbReference type="SAM" id="MobiDB-lite"/>
    </source>
</evidence>
<organism evidence="2 3">
    <name type="scientific">Marichromatium purpuratum 984</name>
    <dbReference type="NCBI Taxonomy" id="765910"/>
    <lineage>
        <taxon>Bacteria</taxon>
        <taxon>Pseudomonadati</taxon>
        <taxon>Pseudomonadota</taxon>
        <taxon>Gammaproteobacteria</taxon>
        <taxon>Chromatiales</taxon>
        <taxon>Chromatiaceae</taxon>
        <taxon>Marichromatium</taxon>
    </lineage>
</organism>
<protein>
    <submittedName>
        <fullName evidence="2">Uncharacterized protein</fullName>
    </submittedName>
</protein>
<accession>W0E7B1</accession>
<evidence type="ECO:0000313" key="3">
    <source>
        <dbReference type="Proteomes" id="UP000005275"/>
    </source>
</evidence>
<dbReference type="AlphaFoldDB" id="W0E7B1"/>
<dbReference type="InterPro" id="IPR036388">
    <property type="entry name" value="WH-like_DNA-bd_sf"/>
</dbReference>
<name>W0E7B1_MARPU</name>
<dbReference type="InterPro" id="IPR036390">
    <property type="entry name" value="WH_DNA-bd_sf"/>
</dbReference>
<dbReference type="RefSeq" id="WP_005220631.1">
    <property type="nucleotide sequence ID" value="NZ_CP007031.1"/>
</dbReference>
<feature type="compositionally biased region" description="Basic and acidic residues" evidence="1">
    <location>
        <begin position="1"/>
        <end position="10"/>
    </location>
</feature>
<dbReference type="EMBL" id="CP007031">
    <property type="protein sequence ID" value="AHF05403.1"/>
    <property type="molecule type" value="Genomic_DNA"/>
</dbReference>
<dbReference type="Gene3D" id="1.10.10.10">
    <property type="entry name" value="Winged helix-like DNA-binding domain superfamily/Winged helix DNA-binding domain"/>
    <property type="match status" value="1"/>
</dbReference>
<dbReference type="SUPFAM" id="SSF46785">
    <property type="entry name" value="Winged helix' DNA-binding domain"/>
    <property type="match status" value="1"/>
</dbReference>
<keyword evidence="3" id="KW-1185">Reference proteome</keyword>
<dbReference type="KEGG" id="mpur:MARPU_05610"/>
<evidence type="ECO:0000313" key="2">
    <source>
        <dbReference type="EMBL" id="AHF05403.1"/>
    </source>
</evidence>
<dbReference type="HOGENOM" id="CLU_1893704_0_0_6"/>
<feature type="region of interest" description="Disordered" evidence="1">
    <location>
        <begin position="1"/>
        <end position="28"/>
    </location>
</feature>
<reference evidence="2 3" key="1">
    <citation type="submission" date="2013-12" db="EMBL/GenBank/DDBJ databases">
        <authorList>
            <consortium name="DOE Joint Genome Institute"/>
            <person name="Bryant D.A."/>
            <person name="Huntemann M."/>
            <person name="Han J."/>
            <person name="Chen A."/>
            <person name="Kyrpides N."/>
            <person name="Mavromatis K."/>
            <person name="Markowitz V."/>
            <person name="Palaniappan K."/>
            <person name="Ivanova N."/>
            <person name="Schaumberg A."/>
            <person name="Pati A."/>
            <person name="Liolios K."/>
            <person name="Nordberg H.P."/>
            <person name="Cantor M.N."/>
            <person name="Hua S.X."/>
            <person name="Woyke T."/>
        </authorList>
    </citation>
    <scope>NUCLEOTIDE SEQUENCE [LARGE SCALE GENOMIC DNA]</scope>
    <source>
        <strain evidence="2 3">984</strain>
    </source>
</reference>
<dbReference type="Proteomes" id="UP000005275">
    <property type="component" value="Chromosome"/>
</dbReference>
<dbReference type="STRING" id="765910.MARPU_05610"/>
<gene>
    <name evidence="2" type="ORF">MARPU_05610</name>
</gene>
<proteinExistence type="predicted"/>